<dbReference type="EMBL" id="CALTRL010006005">
    <property type="protein sequence ID" value="CAH7688682.1"/>
    <property type="molecule type" value="Genomic_DNA"/>
</dbReference>
<feature type="compositionally biased region" description="Polar residues" evidence="1">
    <location>
        <begin position="41"/>
        <end position="55"/>
    </location>
</feature>
<feature type="region of interest" description="Disordered" evidence="1">
    <location>
        <begin position="41"/>
        <end position="64"/>
    </location>
</feature>
<sequence length="345" mass="37924">MALNCVMISPNNDPIPLPEEKIFLRVDSVSVSLRLTEFGSSTTIDDTQAPPNTALPNLEDDSSNHNIATTTANLTKLRINQVISSLTKSETDESERGGFLKSSKGKIYVTNQRIIFITSSPSAAASPTAGSGQEIKEIRSLTIPLSNSFDGRFVQPWLSANYHLSNFTPVRGGNLENLLNNGNNNNNSNTSSLSNSPLVSLKVMFHEGHGFEFHEALEEVKRLAFDSDQRQVEDLPMYTPSNEPEQFANRWDPSSSTSLLPNQDQSASTLSSTSNNNNDSNTGTSDGNFERIKRSNSIMPDQDLLLAAEVAQQEERQEMEDVIVEPPPLESDRTDPDELPPGYHP</sequence>
<dbReference type="GO" id="GO:0003713">
    <property type="term" value="F:transcription coactivator activity"/>
    <property type="evidence" value="ECO:0007669"/>
    <property type="project" value="InterPro"/>
</dbReference>
<dbReference type="Proteomes" id="UP001153365">
    <property type="component" value="Unassembled WGS sequence"/>
</dbReference>
<accession>A0AAV0BPW1</accession>
<evidence type="ECO:0000256" key="1">
    <source>
        <dbReference type="SAM" id="MobiDB-lite"/>
    </source>
</evidence>
<dbReference type="PANTHER" id="PTHR31606">
    <property type="entry name" value="WW DOMAIN BINDING PROTEIN 2, ISOFORM E"/>
    <property type="match status" value="1"/>
</dbReference>
<proteinExistence type="predicted"/>
<dbReference type="PANTHER" id="PTHR31606:SF1">
    <property type="entry name" value="WW DOMAIN BINDING PROTEIN 2, ISOFORM E"/>
    <property type="match status" value="1"/>
</dbReference>
<name>A0AAV0BPW1_PHAPC</name>
<dbReference type="GO" id="GO:0031490">
    <property type="term" value="F:chromatin DNA binding"/>
    <property type="evidence" value="ECO:0007669"/>
    <property type="project" value="TreeGrafter"/>
</dbReference>
<dbReference type="AlphaFoldDB" id="A0AAV0BPW1"/>
<feature type="region of interest" description="Disordered" evidence="1">
    <location>
        <begin position="303"/>
        <end position="345"/>
    </location>
</feature>
<feature type="compositionally biased region" description="Low complexity" evidence="1">
    <location>
        <begin position="268"/>
        <end position="287"/>
    </location>
</feature>
<evidence type="ECO:0008006" key="4">
    <source>
        <dbReference type="Google" id="ProtNLM"/>
    </source>
</evidence>
<gene>
    <name evidence="2" type="ORF">PPACK8108_LOCUS23680</name>
</gene>
<evidence type="ECO:0000313" key="3">
    <source>
        <dbReference type="Proteomes" id="UP001153365"/>
    </source>
</evidence>
<organism evidence="2 3">
    <name type="scientific">Phakopsora pachyrhizi</name>
    <name type="common">Asian soybean rust disease fungus</name>
    <dbReference type="NCBI Taxonomy" id="170000"/>
    <lineage>
        <taxon>Eukaryota</taxon>
        <taxon>Fungi</taxon>
        <taxon>Dikarya</taxon>
        <taxon>Basidiomycota</taxon>
        <taxon>Pucciniomycotina</taxon>
        <taxon>Pucciniomycetes</taxon>
        <taxon>Pucciniales</taxon>
        <taxon>Phakopsoraceae</taxon>
        <taxon>Phakopsora</taxon>
    </lineage>
</organism>
<evidence type="ECO:0000313" key="2">
    <source>
        <dbReference type="EMBL" id="CAH7688682.1"/>
    </source>
</evidence>
<keyword evidence="3" id="KW-1185">Reference proteome</keyword>
<protein>
    <recommendedName>
        <fullName evidence="4">GRAM domain-containing protein</fullName>
    </recommendedName>
</protein>
<dbReference type="InterPro" id="IPR044852">
    <property type="entry name" value="WBP2-like"/>
</dbReference>
<dbReference type="GO" id="GO:0005634">
    <property type="term" value="C:nucleus"/>
    <property type="evidence" value="ECO:0007669"/>
    <property type="project" value="TreeGrafter"/>
</dbReference>
<comment type="caution">
    <text evidence="2">The sequence shown here is derived from an EMBL/GenBank/DDBJ whole genome shotgun (WGS) entry which is preliminary data.</text>
</comment>
<dbReference type="SUPFAM" id="SSF50729">
    <property type="entry name" value="PH domain-like"/>
    <property type="match status" value="1"/>
</dbReference>
<feature type="compositionally biased region" description="Polar residues" evidence="1">
    <location>
        <begin position="252"/>
        <end position="267"/>
    </location>
</feature>
<feature type="region of interest" description="Disordered" evidence="1">
    <location>
        <begin position="235"/>
        <end position="290"/>
    </location>
</feature>
<reference evidence="2" key="1">
    <citation type="submission" date="2022-06" db="EMBL/GenBank/DDBJ databases">
        <authorList>
            <consortium name="SYNGENTA / RWTH Aachen University"/>
        </authorList>
    </citation>
    <scope>NUCLEOTIDE SEQUENCE</scope>
</reference>